<organism evidence="2 3">
    <name type="scientific">Fusobacterium animalis ATCC 51191</name>
    <dbReference type="NCBI Taxonomy" id="997347"/>
    <lineage>
        <taxon>Bacteria</taxon>
        <taxon>Fusobacteriati</taxon>
        <taxon>Fusobacteriota</taxon>
        <taxon>Fusobacteriia</taxon>
        <taxon>Fusobacteriales</taxon>
        <taxon>Fusobacteriaceae</taxon>
        <taxon>Fusobacterium</taxon>
    </lineage>
</organism>
<dbReference type="Proteomes" id="UP000005392">
    <property type="component" value="Unassembled WGS sequence"/>
</dbReference>
<protein>
    <submittedName>
        <fullName evidence="2">Uncharacterized protein</fullName>
    </submittedName>
</protein>
<feature type="transmembrane region" description="Helical" evidence="1">
    <location>
        <begin position="243"/>
        <end position="267"/>
    </location>
</feature>
<feature type="transmembrane region" description="Helical" evidence="1">
    <location>
        <begin position="287"/>
        <end position="308"/>
    </location>
</feature>
<evidence type="ECO:0000256" key="1">
    <source>
        <dbReference type="SAM" id="Phobius"/>
    </source>
</evidence>
<gene>
    <name evidence="2" type="ORF">HMPREF9094_2053</name>
</gene>
<proteinExistence type="predicted"/>
<dbReference type="EMBL" id="AFQD01000368">
    <property type="protein sequence ID" value="EGQ78917.1"/>
    <property type="molecule type" value="Genomic_DNA"/>
</dbReference>
<name>F9EQ48_9FUSO</name>
<keyword evidence="1" id="KW-0812">Transmembrane</keyword>
<feature type="transmembrane region" description="Helical" evidence="1">
    <location>
        <begin position="82"/>
        <end position="101"/>
    </location>
</feature>
<reference evidence="2 3" key="1">
    <citation type="submission" date="2011-05" db="EMBL/GenBank/DDBJ databases">
        <authorList>
            <person name="Muzny D."/>
            <person name="Qin X."/>
            <person name="Deng J."/>
            <person name="Jiang H."/>
            <person name="Liu Y."/>
            <person name="Qu J."/>
            <person name="Song X.-Z."/>
            <person name="Zhang L."/>
            <person name="Thornton R."/>
            <person name="Coyle M."/>
            <person name="Francisco L."/>
            <person name="Jackson L."/>
            <person name="Javaid M."/>
            <person name="Korchina V."/>
            <person name="Kovar C."/>
            <person name="Mata R."/>
            <person name="Mathew T."/>
            <person name="Ngo R."/>
            <person name="Nguyen L."/>
            <person name="Nguyen N."/>
            <person name="Okwuonu G."/>
            <person name="Ongeri F."/>
            <person name="Pham C."/>
            <person name="Simmons D."/>
            <person name="Wilczek-Boney K."/>
            <person name="Hale W."/>
            <person name="Jakkamsetti A."/>
            <person name="Pham P."/>
            <person name="Ruth R."/>
            <person name="San Lucas F."/>
            <person name="Warren J."/>
            <person name="Zhang J."/>
            <person name="Zhao Z."/>
            <person name="Zhou C."/>
            <person name="Zhu D."/>
            <person name="Lee S."/>
            <person name="Bess C."/>
            <person name="Blankenburg K."/>
            <person name="Forbes L."/>
            <person name="Fu Q."/>
            <person name="Gubbala S."/>
            <person name="Hirani K."/>
            <person name="Jayaseelan J.C."/>
            <person name="Lara F."/>
            <person name="Munidasa M."/>
            <person name="Palculict T."/>
            <person name="Patil S."/>
            <person name="Pu L.-L."/>
            <person name="Saada N."/>
            <person name="Tang L."/>
            <person name="Weissenberger G."/>
            <person name="Zhu Y."/>
            <person name="Hemphill L."/>
            <person name="Shang Y."/>
            <person name="Youmans B."/>
            <person name="Ayvaz T."/>
            <person name="Ross M."/>
            <person name="Santibanez J."/>
            <person name="Aqrawi P."/>
            <person name="Gross S."/>
            <person name="Joshi V."/>
            <person name="Fowler G."/>
            <person name="Nazareth L."/>
            <person name="Reid J."/>
            <person name="Worley K."/>
            <person name="Petrosino J."/>
            <person name="Highlander S."/>
            <person name="Gibbs R."/>
        </authorList>
    </citation>
    <scope>NUCLEOTIDE SEQUENCE [LARGE SCALE GENOMIC DNA]</scope>
    <source>
        <strain evidence="2 3">ATCC 51191</strain>
    </source>
</reference>
<accession>F9EQ48</accession>
<comment type="caution">
    <text evidence="2">The sequence shown here is derived from an EMBL/GenBank/DDBJ whole genome shotgun (WGS) entry which is preliminary data.</text>
</comment>
<dbReference type="HOGENOM" id="CLU_089929_0_0_0"/>
<evidence type="ECO:0000313" key="3">
    <source>
        <dbReference type="Proteomes" id="UP000005392"/>
    </source>
</evidence>
<dbReference type="AlphaFoldDB" id="F9EQ48"/>
<keyword evidence="1" id="KW-1133">Transmembrane helix</keyword>
<dbReference type="PATRIC" id="fig|997347.4.peg.1896"/>
<feature type="transmembrane region" description="Helical" evidence="1">
    <location>
        <begin position="7"/>
        <end position="36"/>
    </location>
</feature>
<keyword evidence="3" id="KW-1185">Reference proteome</keyword>
<sequence length="318" mass="36356">MFFLGYLVFYSALSLLIDVSIFFSIISFVLGGMLYFNSSSPLQGIEICAFGLLHLISRLCYHSKGMRASGNSYIDYNTSYNFISISIATVIFAIPIWHIIVKSNIITLGNSPLYIFIPSLFISWAILFKIVDRIFIHNRETQEVVLGDYFTIHRSRRSLTHIYIFKFKNSPDLYSTGMWRHKIFIDKVGSKFSCTFGKGIFGTSYITSIKLIEDAGINAPENQNSYSTSPFRKRSLTKKDYSFPWHILLFASGILVFCFGVFFLYVAHIGVQNSDVSLLKYIELYKVIGLSGVILGITLIIISIFMLIRKNNIWRLIE</sequence>
<feature type="transmembrane region" description="Helical" evidence="1">
    <location>
        <begin position="42"/>
        <end position="61"/>
    </location>
</feature>
<feature type="transmembrane region" description="Helical" evidence="1">
    <location>
        <begin position="113"/>
        <end position="131"/>
    </location>
</feature>
<evidence type="ECO:0000313" key="2">
    <source>
        <dbReference type="EMBL" id="EGQ78917.1"/>
    </source>
</evidence>
<keyword evidence="1" id="KW-0472">Membrane</keyword>
<dbReference type="STRING" id="76859.RN98_06120"/>